<evidence type="ECO:0000313" key="1">
    <source>
        <dbReference type="EMBL" id="KAA1105809.1"/>
    </source>
</evidence>
<comment type="caution">
    <text evidence="1">The sequence shown here is derived from an EMBL/GenBank/DDBJ whole genome shotgun (WGS) entry which is preliminary data.</text>
</comment>
<evidence type="ECO:0000313" key="2">
    <source>
        <dbReference type="EMBL" id="KAA1135104.1"/>
    </source>
</evidence>
<reference evidence="3 4" key="1">
    <citation type="submission" date="2019-05" db="EMBL/GenBank/DDBJ databases">
        <title>Emergence of the Ug99 lineage of the wheat stem rust pathogen through somatic hybridization.</title>
        <authorList>
            <person name="Li F."/>
            <person name="Upadhyaya N.M."/>
            <person name="Sperschneider J."/>
            <person name="Matny O."/>
            <person name="Nguyen-Phuc H."/>
            <person name="Mago R."/>
            <person name="Raley C."/>
            <person name="Miller M.E."/>
            <person name="Silverstein K.A.T."/>
            <person name="Henningsen E."/>
            <person name="Hirsch C.D."/>
            <person name="Visser B."/>
            <person name="Pretorius Z.A."/>
            <person name="Steffenson B.J."/>
            <person name="Schwessinger B."/>
            <person name="Dodds P.N."/>
            <person name="Figueroa M."/>
        </authorList>
    </citation>
    <scope>NUCLEOTIDE SEQUENCE [LARGE SCALE GENOMIC DNA]</scope>
    <source>
        <strain evidence="1">21-0</strain>
        <strain evidence="2 4">Ug99</strain>
    </source>
</reference>
<accession>A0A5B0PYH1</accession>
<proteinExistence type="predicted"/>
<dbReference type="EMBL" id="VDEP01000041">
    <property type="protein sequence ID" value="KAA1135104.1"/>
    <property type="molecule type" value="Genomic_DNA"/>
</dbReference>
<dbReference type="Proteomes" id="UP000325313">
    <property type="component" value="Unassembled WGS sequence"/>
</dbReference>
<dbReference type="AlphaFoldDB" id="A0A5B0PYH1"/>
<evidence type="ECO:0000313" key="3">
    <source>
        <dbReference type="Proteomes" id="UP000324748"/>
    </source>
</evidence>
<dbReference type="Proteomes" id="UP000324748">
    <property type="component" value="Unassembled WGS sequence"/>
</dbReference>
<name>A0A5B0PYH1_PUCGR</name>
<gene>
    <name evidence="1" type="ORF">PGT21_020409</name>
    <name evidence="2" type="ORF">PGTUg99_011758</name>
</gene>
<evidence type="ECO:0000313" key="4">
    <source>
        <dbReference type="Proteomes" id="UP000325313"/>
    </source>
</evidence>
<organism evidence="1 3">
    <name type="scientific">Puccinia graminis f. sp. tritici</name>
    <dbReference type="NCBI Taxonomy" id="56615"/>
    <lineage>
        <taxon>Eukaryota</taxon>
        <taxon>Fungi</taxon>
        <taxon>Dikarya</taxon>
        <taxon>Basidiomycota</taxon>
        <taxon>Pucciniomycotina</taxon>
        <taxon>Pucciniomycetes</taxon>
        <taxon>Pucciniales</taxon>
        <taxon>Pucciniaceae</taxon>
        <taxon>Puccinia</taxon>
    </lineage>
</organism>
<dbReference type="EMBL" id="VSWC01000040">
    <property type="protein sequence ID" value="KAA1105809.1"/>
    <property type="molecule type" value="Genomic_DNA"/>
</dbReference>
<sequence>MKYSAKALICAVLFCGEINQKKVAAVDTSRCIYCAGTILSLDKPRQEACQRDTLCKTYHRLHNPCQKVVWKTQVKCLDTECSKIEDFFECEDDKNFHTFEVCPTNGKH</sequence>
<keyword evidence="3" id="KW-1185">Reference proteome</keyword>
<protein>
    <submittedName>
        <fullName evidence="1">Uncharacterized protein</fullName>
    </submittedName>
</protein>